<sequence length="301" mass="34019">MTNRKILLGQDNNALVLLFAVNALVFVFINFIKIIYYLSDIPVEFFYRQILNWFTLPAQMDVLVSRPWTIFVYMFTHHSIWHLISTSLWLWCFGYILQDLAGNNKLIPVYIYGGLVGGMVFLLANNLVPVLERNIATTEPMLGAGAAVMAVAVATTTLAPDYRIFPLINGGIPLWVLTAIFVAIDFATLSGANGGIAAAHLSAGAIGYFFIRQLRRGSDWGAWMNNLVDWFNDLFNPEKKHRKSSAKDKLHYNAGKKPYEKISNITQQKLDAILDKINQQGYQFLTEEEKEFLKRAGSEEL</sequence>
<keyword evidence="4" id="KW-0378">Hydrolase</keyword>
<evidence type="ECO:0000256" key="6">
    <source>
        <dbReference type="ARBA" id="ARBA00023136"/>
    </source>
</evidence>
<keyword evidence="11" id="KW-1185">Reference proteome</keyword>
<evidence type="ECO:0000256" key="4">
    <source>
        <dbReference type="ARBA" id="ARBA00022801"/>
    </source>
</evidence>
<evidence type="ECO:0000256" key="1">
    <source>
        <dbReference type="ARBA" id="ARBA00004141"/>
    </source>
</evidence>
<feature type="transmembrane region" description="Helical" evidence="7">
    <location>
        <begin position="140"/>
        <end position="159"/>
    </location>
</feature>
<dbReference type="GO" id="GO:0008233">
    <property type="term" value="F:peptidase activity"/>
    <property type="evidence" value="ECO:0007669"/>
    <property type="project" value="UniProtKB-KW"/>
</dbReference>
<evidence type="ECO:0000256" key="7">
    <source>
        <dbReference type="SAM" id="Phobius"/>
    </source>
</evidence>
<dbReference type="Gene3D" id="1.20.1540.10">
    <property type="entry name" value="Rhomboid-like"/>
    <property type="match status" value="1"/>
</dbReference>
<dbReference type="Proteomes" id="UP000753802">
    <property type="component" value="Unassembled WGS sequence"/>
</dbReference>
<evidence type="ECO:0000256" key="5">
    <source>
        <dbReference type="ARBA" id="ARBA00022989"/>
    </source>
</evidence>
<name>A0ABW9ZXM4_9BACT</name>
<feature type="transmembrane region" description="Helical" evidence="7">
    <location>
        <begin position="14"/>
        <end position="38"/>
    </location>
</feature>
<evidence type="ECO:0000256" key="2">
    <source>
        <dbReference type="ARBA" id="ARBA00009045"/>
    </source>
</evidence>
<dbReference type="InterPro" id="IPR050925">
    <property type="entry name" value="Rhomboid_protease_S54"/>
</dbReference>
<keyword evidence="5 7" id="KW-1133">Transmembrane helix</keyword>
<evidence type="ECO:0000313" key="10">
    <source>
        <dbReference type="EMBL" id="NCI51916.1"/>
    </source>
</evidence>
<evidence type="ECO:0000259" key="8">
    <source>
        <dbReference type="Pfam" id="PF01694"/>
    </source>
</evidence>
<organism evidence="10 11">
    <name type="scientific">Sediminibacterium roseum</name>
    <dbReference type="NCBI Taxonomy" id="1978412"/>
    <lineage>
        <taxon>Bacteria</taxon>
        <taxon>Pseudomonadati</taxon>
        <taxon>Bacteroidota</taxon>
        <taxon>Chitinophagia</taxon>
        <taxon>Chitinophagales</taxon>
        <taxon>Chitinophagaceae</taxon>
        <taxon>Sediminibacterium</taxon>
    </lineage>
</organism>
<comment type="caution">
    <text evidence="10">The sequence shown here is derived from an EMBL/GenBank/DDBJ whole genome shotgun (WGS) entry which is preliminary data.</text>
</comment>
<dbReference type="EMBL" id="JAACJS010000015">
    <property type="protein sequence ID" value="NCI51916.1"/>
    <property type="molecule type" value="Genomic_DNA"/>
</dbReference>
<dbReference type="InterPro" id="IPR022764">
    <property type="entry name" value="Peptidase_S54_rhomboid_dom"/>
</dbReference>
<gene>
    <name evidence="10" type="ORF">GWC95_18475</name>
</gene>
<dbReference type="PANTHER" id="PTHR43731:SF14">
    <property type="entry name" value="PRESENILIN-ASSOCIATED RHOMBOID-LIKE PROTEIN, MITOCHONDRIAL"/>
    <property type="match status" value="1"/>
</dbReference>
<feature type="transmembrane region" description="Helical" evidence="7">
    <location>
        <begin position="190"/>
        <end position="211"/>
    </location>
</feature>
<keyword evidence="6 7" id="KW-0472">Membrane</keyword>
<keyword evidence="10" id="KW-0645">Protease</keyword>
<feature type="domain" description="DUF6576" evidence="9">
    <location>
        <begin position="265"/>
        <end position="295"/>
    </location>
</feature>
<dbReference type="InterPro" id="IPR046483">
    <property type="entry name" value="DUF6576"/>
</dbReference>
<feature type="domain" description="Peptidase S54 rhomboid" evidence="8">
    <location>
        <begin position="66"/>
        <end position="211"/>
    </location>
</feature>
<evidence type="ECO:0000313" key="11">
    <source>
        <dbReference type="Proteomes" id="UP000753802"/>
    </source>
</evidence>
<feature type="transmembrane region" description="Helical" evidence="7">
    <location>
        <begin position="109"/>
        <end position="128"/>
    </location>
</feature>
<comment type="similarity">
    <text evidence="2">Belongs to the peptidase S54 family.</text>
</comment>
<keyword evidence="3 7" id="KW-0812">Transmembrane</keyword>
<protein>
    <submittedName>
        <fullName evidence="10">Rhomboid family intramembrane serine protease</fullName>
    </submittedName>
</protein>
<dbReference type="SUPFAM" id="SSF144091">
    <property type="entry name" value="Rhomboid-like"/>
    <property type="match status" value="1"/>
</dbReference>
<dbReference type="RefSeq" id="WP_161820180.1">
    <property type="nucleotide sequence ID" value="NZ_JAACJS010000015.1"/>
</dbReference>
<dbReference type="GO" id="GO:0006508">
    <property type="term" value="P:proteolysis"/>
    <property type="evidence" value="ECO:0007669"/>
    <property type="project" value="UniProtKB-KW"/>
</dbReference>
<evidence type="ECO:0000256" key="3">
    <source>
        <dbReference type="ARBA" id="ARBA00022692"/>
    </source>
</evidence>
<accession>A0ABW9ZXM4</accession>
<dbReference type="Pfam" id="PF01694">
    <property type="entry name" value="Rhomboid"/>
    <property type="match status" value="1"/>
</dbReference>
<feature type="transmembrane region" description="Helical" evidence="7">
    <location>
        <begin position="166"/>
        <end position="184"/>
    </location>
</feature>
<comment type="subcellular location">
    <subcellularLocation>
        <location evidence="1">Membrane</location>
        <topology evidence="1">Multi-pass membrane protein</topology>
    </subcellularLocation>
</comment>
<feature type="transmembrane region" description="Helical" evidence="7">
    <location>
        <begin position="80"/>
        <end position="97"/>
    </location>
</feature>
<dbReference type="InterPro" id="IPR035952">
    <property type="entry name" value="Rhomboid-like_sf"/>
</dbReference>
<proteinExistence type="inferred from homology"/>
<dbReference type="Pfam" id="PF20216">
    <property type="entry name" value="DUF6576"/>
    <property type="match status" value="1"/>
</dbReference>
<dbReference type="PANTHER" id="PTHR43731">
    <property type="entry name" value="RHOMBOID PROTEASE"/>
    <property type="match status" value="1"/>
</dbReference>
<reference evidence="10 11" key="1">
    <citation type="submission" date="2020-01" db="EMBL/GenBank/DDBJ databases">
        <title>Genome analysis.</title>
        <authorList>
            <person name="Wu S."/>
            <person name="Wang G."/>
        </authorList>
    </citation>
    <scope>NUCLEOTIDE SEQUENCE [LARGE SCALE GENOMIC DNA]</scope>
    <source>
        <strain evidence="10 11">SYL130</strain>
    </source>
</reference>
<evidence type="ECO:0000259" key="9">
    <source>
        <dbReference type="Pfam" id="PF20216"/>
    </source>
</evidence>